<sequence>MFEERTAHCCEGALFAASRLCVLGFPPLLMDLRAWNDDDHVIALFKSDGCWGAVAKSNFTTLRYREPVYRTLRELAMSYFDFYFNTIGQKTLRAYSSPLRLSQFDKRGWSTSDGDLEYIGDSFAKLAYHPLLSEAQTAALSTVDEALLHAGLLGSNPAGLYRPKE</sequence>
<gene>
    <name evidence="1" type="ORF">SDC9_201966</name>
</gene>
<accession>A0A645IT34</accession>
<comment type="caution">
    <text evidence="1">The sequence shown here is derived from an EMBL/GenBank/DDBJ whole genome shotgun (WGS) entry which is preliminary data.</text>
</comment>
<reference evidence="1" key="1">
    <citation type="submission" date="2019-08" db="EMBL/GenBank/DDBJ databases">
        <authorList>
            <person name="Kucharzyk K."/>
            <person name="Murdoch R.W."/>
            <person name="Higgins S."/>
            <person name="Loffler F."/>
        </authorList>
    </citation>
    <scope>NUCLEOTIDE SEQUENCE</scope>
</reference>
<protein>
    <submittedName>
        <fullName evidence="1">Uncharacterized protein</fullName>
    </submittedName>
</protein>
<name>A0A645IT34_9ZZZZ</name>
<proteinExistence type="predicted"/>
<organism evidence="1">
    <name type="scientific">bioreactor metagenome</name>
    <dbReference type="NCBI Taxonomy" id="1076179"/>
    <lineage>
        <taxon>unclassified sequences</taxon>
        <taxon>metagenomes</taxon>
        <taxon>ecological metagenomes</taxon>
    </lineage>
</organism>
<dbReference type="EMBL" id="VSSQ01122393">
    <property type="protein sequence ID" value="MPN54296.1"/>
    <property type="molecule type" value="Genomic_DNA"/>
</dbReference>
<dbReference type="AlphaFoldDB" id="A0A645IT34"/>
<evidence type="ECO:0000313" key="1">
    <source>
        <dbReference type="EMBL" id="MPN54296.1"/>
    </source>
</evidence>